<gene>
    <name evidence="1" type="ORF">METZ01_LOCUS123216</name>
</gene>
<dbReference type="EMBL" id="UINC01017006">
    <property type="protein sequence ID" value="SVA70362.1"/>
    <property type="molecule type" value="Genomic_DNA"/>
</dbReference>
<dbReference type="AlphaFoldDB" id="A0A381Y100"/>
<reference evidence="1" key="1">
    <citation type="submission" date="2018-05" db="EMBL/GenBank/DDBJ databases">
        <authorList>
            <person name="Lanie J.A."/>
            <person name="Ng W.-L."/>
            <person name="Kazmierczak K.M."/>
            <person name="Andrzejewski T.M."/>
            <person name="Davidsen T.M."/>
            <person name="Wayne K.J."/>
            <person name="Tettelin H."/>
            <person name="Glass J.I."/>
            <person name="Rusch D."/>
            <person name="Podicherti R."/>
            <person name="Tsui H.-C.T."/>
            <person name="Winkler M.E."/>
        </authorList>
    </citation>
    <scope>NUCLEOTIDE SEQUENCE</scope>
</reference>
<evidence type="ECO:0000313" key="1">
    <source>
        <dbReference type="EMBL" id="SVA70362.1"/>
    </source>
</evidence>
<proteinExistence type="predicted"/>
<sequence>MLIVNKHDTLIKCWLGNSKISYAINKESDLSLLMTTKMYLSEETAKDPQAKGLIKL</sequence>
<organism evidence="1">
    <name type="scientific">marine metagenome</name>
    <dbReference type="NCBI Taxonomy" id="408172"/>
    <lineage>
        <taxon>unclassified sequences</taxon>
        <taxon>metagenomes</taxon>
        <taxon>ecological metagenomes</taxon>
    </lineage>
</organism>
<accession>A0A381Y100</accession>
<name>A0A381Y100_9ZZZZ</name>
<protein>
    <submittedName>
        <fullName evidence="1">Uncharacterized protein</fullName>
    </submittedName>
</protein>